<organism evidence="1">
    <name type="scientific">uncultured Adhaeribacter sp</name>
    <dbReference type="NCBI Taxonomy" id="448109"/>
    <lineage>
        <taxon>Bacteria</taxon>
        <taxon>Pseudomonadati</taxon>
        <taxon>Bacteroidota</taxon>
        <taxon>Cytophagia</taxon>
        <taxon>Cytophagales</taxon>
        <taxon>Hymenobacteraceae</taxon>
        <taxon>Adhaeribacter</taxon>
        <taxon>environmental samples</taxon>
    </lineage>
</organism>
<protein>
    <submittedName>
        <fullName evidence="1">Urease gamma subunit</fullName>
        <ecNumber evidence="1">3.5.1.5</ecNumber>
    </submittedName>
</protein>
<feature type="non-terminal residue" evidence="1">
    <location>
        <position position="1"/>
    </location>
</feature>
<sequence>KKYRSKLLSPTVPNWLPCIILSA</sequence>
<evidence type="ECO:0000313" key="1">
    <source>
        <dbReference type="EMBL" id="CAA9279351.1"/>
    </source>
</evidence>
<dbReference type="EC" id="3.5.1.5" evidence="1"/>
<gene>
    <name evidence="1" type="ORF">AVDCRST_MAG95-3198</name>
</gene>
<feature type="non-terminal residue" evidence="1">
    <location>
        <position position="23"/>
    </location>
</feature>
<reference evidence="1" key="1">
    <citation type="submission" date="2020-02" db="EMBL/GenBank/DDBJ databases">
        <authorList>
            <person name="Meier V. D."/>
        </authorList>
    </citation>
    <scope>NUCLEOTIDE SEQUENCE</scope>
    <source>
        <strain evidence="1">AVDCRST_MAG95</strain>
    </source>
</reference>
<accession>A0A6J4JGD0</accession>
<dbReference type="EMBL" id="CADCTJ010001004">
    <property type="protein sequence ID" value="CAA9279351.1"/>
    <property type="molecule type" value="Genomic_DNA"/>
</dbReference>
<proteinExistence type="predicted"/>
<keyword evidence="1" id="KW-0378">Hydrolase</keyword>
<name>A0A6J4JGD0_9BACT</name>
<dbReference type="AlphaFoldDB" id="A0A6J4JGD0"/>
<dbReference type="GO" id="GO:0009039">
    <property type="term" value="F:urease activity"/>
    <property type="evidence" value="ECO:0007669"/>
    <property type="project" value="UniProtKB-EC"/>
</dbReference>